<dbReference type="EMBL" id="LSRS01000002">
    <property type="protein sequence ID" value="KAF1085893.1"/>
    <property type="molecule type" value="Genomic_DNA"/>
</dbReference>
<protein>
    <submittedName>
        <fullName evidence="1">Uncharacterized protein</fullName>
    </submittedName>
</protein>
<reference evidence="1" key="1">
    <citation type="submission" date="2016-02" db="EMBL/GenBank/DDBJ databases">
        <title>Draft Genome Sequence of Sporotomaculum syntrophicum Strain FB, a Syntrophic Benzoate Degrader.</title>
        <authorList>
            <person name="Nobu M.K."/>
            <person name="Narihiro T."/>
            <person name="Qiu Y.-L."/>
            <person name="Ohashi A."/>
            <person name="Liu W.-T."/>
            <person name="Yuji S."/>
        </authorList>
    </citation>
    <scope>NUCLEOTIDE SEQUENCE</scope>
    <source>
        <strain evidence="1">FB</strain>
    </source>
</reference>
<accession>A0A9D2WRR8</accession>
<evidence type="ECO:0000313" key="2">
    <source>
        <dbReference type="Proteomes" id="UP000798488"/>
    </source>
</evidence>
<name>A0A9D2WRR8_9FIRM</name>
<keyword evidence="2" id="KW-1185">Reference proteome</keyword>
<sequence length="75" mass="8131">MEYIVYDYISEKYLPGGNQSSWPLIYREGVVIPESSQGLMKQSRGSVIPGELGGVLEDCPGLMLPLGRGDPKDGS</sequence>
<dbReference type="Proteomes" id="UP000798488">
    <property type="component" value="Unassembled WGS sequence"/>
</dbReference>
<gene>
    <name evidence="1" type="ORF">SPSYN_00623</name>
</gene>
<comment type="caution">
    <text evidence="1">The sequence shown here is derived from an EMBL/GenBank/DDBJ whole genome shotgun (WGS) entry which is preliminary data.</text>
</comment>
<dbReference type="RefSeq" id="WP_161821054.1">
    <property type="nucleotide sequence ID" value="NZ_LSRS01000002.1"/>
</dbReference>
<organism evidence="1 2">
    <name type="scientific">Sporotomaculum syntrophicum</name>
    <dbReference type="NCBI Taxonomy" id="182264"/>
    <lineage>
        <taxon>Bacteria</taxon>
        <taxon>Bacillati</taxon>
        <taxon>Bacillota</taxon>
        <taxon>Clostridia</taxon>
        <taxon>Eubacteriales</taxon>
        <taxon>Desulfallaceae</taxon>
        <taxon>Sporotomaculum</taxon>
    </lineage>
</organism>
<proteinExistence type="predicted"/>
<dbReference type="AlphaFoldDB" id="A0A9D2WRR8"/>
<evidence type="ECO:0000313" key="1">
    <source>
        <dbReference type="EMBL" id="KAF1085893.1"/>
    </source>
</evidence>